<gene>
    <name evidence="1" type="ORF">IZO911_LOCUS2369</name>
    <name evidence="3" type="ORF">OKA104_LOCUS32878</name>
    <name evidence="4" type="ORF">OXD698_LOCUS50369</name>
    <name evidence="2" type="ORF">VCS650_LOCUS2856</name>
</gene>
<accession>A0A819RTZ1</accession>
<name>A0A819RTZ1_9BILA</name>
<evidence type="ECO:0000313" key="2">
    <source>
        <dbReference type="EMBL" id="CAF0779638.1"/>
    </source>
</evidence>
<comment type="caution">
    <text evidence="3">The sequence shown here is derived from an EMBL/GenBank/DDBJ whole genome shotgun (WGS) entry which is preliminary data.</text>
</comment>
<organism evidence="3 5">
    <name type="scientific">Adineta steineri</name>
    <dbReference type="NCBI Taxonomy" id="433720"/>
    <lineage>
        <taxon>Eukaryota</taxon>
        <taxon>Metazoa</taxon>
        <taxon>Spiralia</taxon>
        <taxon>Gnathifera</taxon>
        <taxon>Rotifera</taxon>
        <taxon>Eurotatoria</taxon>
        <taxon>Bdelloidea</taxon>
        <taxon>Adinetida</taxon>
        <taxon>Adinetidae</taxon>
        <taxon>Adineta</taxon>
    </lineage>
</organism>
<evidence type="ECO:0000313" key="5">
    <source>
        <dbReference type="Proteomes" id="UP000663881"/>
    </source>
</evidence>
<sequence>MFLLGLQQYALFLTDNPQYMPNDFDNLVQDLVRIIQLLEIKGTTAVTWYDLKPYVRRFLEVIQPAQHH</sequence>
<evidence type="ECO:0000313" key="4">
    <source>
        <dbReference type="EMBL" id="CAF4380858.1"/>
    </source>
</evidence>
<evidence type="ECO:0000313" key="3">
    <source>
        <dbReference type="EMBL" id="CAF4052495.1"/>
    </source>
</evidence>
<dbReference type="Proteomes" id="UP000663881">
    <property type="component" value="Unassembled WGS sequence"/>
</dbReference>
<dbReference type="Proteomes" id="UP000663860">
    <property type="component" value="Unassembled WGS sequence"/>
</dbReference>
<dbReference type="AlphaFoldDB" id="A0A819RTZ1"/>
<protein>
    <submittedName>
        <fullName evidence="3">Uncharacterized protein</fullName>
    </submittedName>
</protein>
<dbReference type="EMBL" id="CAJNON010000014">
    <property type="protein sequence ID" value="CAF0779638.1"/>
    <property type="molecule type" value="Genomic_DNA"/>
</dbReference>
<dbReference type="EMBL" id="CAJOAZ010024042">
    <property type="protein sequence ID" value="CAF4380858.1"/>
    <property type="molecule type" value="Genomic_DNA"/>
</dbReference>
<evidence type="ECO:0000313" key="1">
    <source>
        <dbReference type="EMBL" id="CAF0725346.1"/>
    </source>
</evidence>
<dbReference type="EMBL" id="CAJNOE010000011">
    <property type="protein sequence ID" value="CAF0725346.1"/>
    <property type="molecule type" value="Genomic_DNA"/>
</dbReference>
<dbReference type="Proteomes" id="UP000663891">
    <property type="component" value="Unassembled WGS sequence"/>
</dbReference>
<dbReference type="EMBL" id="CAJOAY010004051">
    <property type="protein sequence ID" value="CAF4052495.1"/>
    <property type="molecule type" value="Genomic_DNA"/>
</dbReference>
<dbReference type="Proteomes" id="UP000663844">
    <property type="component" value="Unassembled WGS sequence"/>
</dbReference>
<dbReference type="OrthoDB" id="10358048at2759"/>
<reference evidence="3" key="1">
    <citation type="submission" date="2021-02" db="EMBL/GenBank/DDBJ databases">
        <authorList>
            <person name="Nowell W R."/>
        </authorList>
    </citation>
    <scope>NUCLEOTIDE SEQUENCE</scope>
</reference>
<proteinExistence type="predicted"/>